<dbReference type="GeneID" id="20088912"/>
<dbReference type="OrthoDB" id="41238at2759"/>
<name>A0A024TLU0_9STRA</name>
<accession>A0A024TLU0</accession>
<dbReference type="VEuPathDB" id="FungiDB:H310_11862"/>
<dbReference type="STRING" id="157072.A0A024TLU0"/>
<dbReference type="EMBL" id="KI913985">
    <property type="protein sequence ID" value="ETV94601.1"/>
    <property type="molecule type" value="Genomic_DNA"/>
</dbReference>
<dbReference type="InterPro" id="IPR051908">
    <property type="entry name" value="Ribosomal_N-acetyltransferase"/>
</dbReference>
<gene>
    <name evidence="3" type="ORF">H310_11862</name>
</gene>
<dbReference type="InterPro" id="IPR000182">
    <property type="entry name" value="GNAT_dom"/>
</dbReference>
<dbReference type="InterPro" id="IPR016181">
    <property type="entry name" value="Acyl_CoA_acyltransferase"/>
</dbReference>
<evidence type="ECO:0000256" key="1">
    <source>
        <dbReference type="SAM" id="Phobius"/>
    </source>
</evidence>
<dbReference type="Gene3D" id="3.40.630.30">
    <property type="match status" value="1"/>
</dbReference>
<dbReference type="GO" id="GO:0008999">
    <property type="term" value="F:protein-N-terminal-alanine acetyltransferase activity"/>
    <property type="evidence" value="ECO:0007669"/>
    <property type="project" value="TreeGrafter"/>
</dbReference>
<evidence type="ECO:0000313" key="3">
    <source>
        <dbReference type="EMBL" id="ETV94601.1"/>
    </source>
</evidence>
<keyword evidence="1" id="KW-0812">Transmembrane</keyword>
<dbReference type="AlphaFoldDB" id="A0A024TLU0"/>
<feature type="transmembrane region" description="Helical" evidence="1">
    <location>
        <begin position="12"/>
        <end position="38"/>
    </location>
</feature>
<sequence length="296" mass="32754">MATIGTDPTTTTYAYIGIVVGFVVFVATLGAVFMLLYFGGSFDRMKHEAAGLPTSNDQIKPLLYDDLLEKAASLALKPAAYSLDGQFVHVRPLDSIPDRKGIVSTLYEISSGRAISGIYGGKAFDADATLWRYMLSGPYATVEDFEKSRCTEGDNQRLFVVLDAGTSKPIGMVGLLNHSPKDLRVEIGAFWIVPSFQGTGIHREVVYLLLDALFRKNNYRRVEWRCDGFNVRSRKTAHSLGFTMEGVLRKHMIAKGANRDTVVFSALNGEWPVIQEMLQTKLTAMLAKRQPKSKAD</sequence>
<protein>
    <recommendedName>
        <fullName evidence="2">N-acetyltransferase domain-containing protein</fullName>
    </recommendedName>
</protein>
<keyword evidence="1" id="KW-1133">Transmembrane helix</keyword>
<evidence type="ECO:0000259" key="2">
    <source>
        <dbReference type="PROSITE" id="PS51186"/>
    </source>
</evidence>
<dbReference type="PANTHER" id="PTHR43441">
    <property type="entry name" value="RIBOSOMAL-PROTEIN-SERINE ACETYLTRANSFERASE"/>
    <property type="match status" value="1"/>
</dbReference>
<dbReference type="CDD" id="cd04301">
    <property type="entry name" value="NAT_SF"/>
    <property type="match status" value="1"/>
</dbReference>
<dbReference type="RefSeq" id="XP_008876916.1">
    <property type="nucleotide sequence ID" value="XM_008878694.1"/>
</dbReference>
<dbReference type="PROSITE" id="PS51186">
    <property type="entry name" value="GNAT"/>
    <property type="match status" value="1"/>
</dbReference>
<dbReference type="SUPFAM" id="SSF55729">
    <property type="entry name" value="Acyl-CoA N-acyltransferases (Nat)"/>
    <property type="match status" value="1"/>
</dbReference>
<dbReference type="GO" id="GO:1990189">
    <property type="term" value="F:protein N-terminal-serine acetyltransferase activity"/>
    <property type="evidence" value="ECO:0007669"/>
    <property type="project" value="TreeGrafter"/>
</dbReference>
<feature type="domain" description="N-acetyltransferase" evidence="2">
    <location>
        <begin position="88"/>
        <end position="260"/>
    </location>
</feature>
<dbReference type="Pfam" id="PF13302">
    <property type="entry name" value="Acetyltransf_3"/>
    <property type="match status" value="1"/>
</dbReference>
<keyword evidence="1" id="KW-0472">Membrane</keyword>
<reference evidence="3" key="1">
    <citation type="submission" date="2013-12" db="EMBL/GenBank/DDBJ databases">
        <title>The Genome Sequence of Aphanomyces invadans NJM9701.</title>
        <authorList>
            <consortium name="The Broad Institute Genomics Platform"/>
            <person name="Russ C."/>
            <person name="Tyler B."/>
            <person name="van West P."/>
            <person name="Dieguez-Uribeondo J."/>
            <person name="Young S.K."/>
            <person name="Zeng Q."/>
            <person name="Gargeya S."/>
            <person name="Fitzgerald M."/>
            <person name="Abouelleil A."/>
            <person name="Alvarado L."/>
            <person name="Chapman S.B."/>
            <person name="Gainer-Dewar J."/>
            <person name="Goldberg J."/>
            <person name="Griggs A."/>
            <person name="Gujja S."/>
            <person name="Hansen M."/>
            <person name="Howarth C."/>
            <person name="Imamovic A."/>
            <person name="Ireland A."/>
            <person name="Larimer J."/>
            <person name="McCowan C."/>
            <person name="Murphy C."/>
            <person name="Pearson M."/>
            <person name="Poon T.W."/>
            <person name="Priest M."/>
            <person name="Roberts A."/>
            <person name="Saif S."/>
            <person name="Shea T."/>
            <person name="Sykes S."/>
            <person name="Wortman J."/>
            <person name="Nusbaum C."/>
            <person name="Birren B."/>
        </authorList>
    </citation>
    <scope>NUCLEOTIDE SEQUENCE [LARGE SCALE GENOMIC DNA]</scope>
    <source>
        <strain evidence="3">NJM9701</strain>
    </source>
</reference>
<dbReference type="eggNOG" id="ENOG502RYT8">
    <property type="taxonomic scope" value="Eukaryota"/>
</dbReference>
<organism evidence="3">
    <name type="scientific">Aphanomyces invadans</name>
    <dbReference type="NCBI Taxonomy" id="157072"/>
    <lineage>
        <taxon>Eukaryota</taxon>
        <taxon>Sar</taxon>
        <taxon>Stramenopiles</taxon>
        <taxon>Oomycota</taxon>
        <taxon>Saprolegniomycetes</taxon>
        <taxon>Saprolegniales</taxon>
        <taxon>Verrucalvaceae</taxon>
        <taxon>Aphanomyces</taxon>
    </lineage>
</organism>
<dbReference type="PANTHER" id="PTHR43441:SF2">
    <property type="entry name" value="FAMILY ACETYLTRANSFERASE, PUTATIVE (AFU_ORTHOLOGUE AFUA_7G00850)-RELATED"/>
    <property type="match status" value="1"/>
</dbReference>
<proteinExistence type="predicted"/>